<dbReference type="SUPFAM" id="SSF48371">
    <property type="entry name" value="ARM repeat"/>
    <property type="match status" value="1"/>
</dbReference>
<comment type="caution">
    <text evidence="1">The sequence shown here is derived from an EMBL/GenBank/DDBJ whole genome shotgun (WGS) entry which is preliminary data.</text>
</comment>
<dbReference type="Gene3D" id="1.25.10.10">
    <property type="entry name" value="Leucine-rich Repeat Variant"/>
    <property type="match status" value="1"/>
</dbReference>
<keyword evidence="2" id="KW-1185">Reference proteome</keyword>
<dbReference type="InterPro" id="IPR011989">
    <property type="entry name" value="ARM-like"/>
</dbReference>
<accession>A0AAN8LFI3</accession>
<dbReference type="EMBL" id="JAGTTL010000020">
    <property type="protein sequence ID" value="KAK6307542.1"/>
    <property type="molecule type" value="Genomic_DNA"/>
</dbReference>
<dbReference type="AlphaFoldDB" id="A0AAN8LFI3"/>
<proteinExistence type="predicted"/>
<organism evidence="1 2">
    <name type="scientific">Coregonus suidteri</name>
    <dbReference type="NCBI Taxonomy" id="861788"/>
    <lineage>
        <taxon>Eukaryota</taxon>
        <taxon>Metazoa</taxon>
        <taxon>Chordata</taxon>
        <taxon>Craniata</taxon>
        <taxon>Vertebrata</taxon>
        <taxon>Euteleostomi</taxon>
        <taxon>Actinopterygii</taxon>
        <taxon>Neopterygii</taxon>
        <taxon>Teleostei</taxon>
        <taxon>Protacanthopterygii</taxon>
        <taxon>Salmoniformes</taxon>
        <taxon>Salmonidae</taxon>
        <taxon>Coregoninae</taxon>
        <taxon>Coregonus</taxon>
    </lineage>
</organism>
<dbReference type="InterPro" id="IPR016024">
    <property type="entry name" value="ARM-type_fold"/>
</dbReference>
<evidence type="ECO:0000313" key="2">
    <source>
        <dbReference type="Proteomes" id="UP001356427"/>
    </source>
</evidence>
<sequence>MFYYSECCHFTLEMATEICEKCAQLLKDFDAHVKRLSAEFVLKIKECIKALSRCNCLRKKRASSESYTSEQHQRQAARLLLDHLDTVEAPLPVAILEPYTALLLSNDLEVQRTTSLSLVHLLVKNKDSNREAIMSADWVIPLLVLAKCYDPQVQKNAVWDHLNLKQSECITSLQMPSNPFRECCDPGAADSWTVCCL</sequence>
<reference evidence="1 2" key="1">
    <citation type="submission" date="2021-04" db="EMBL/GenBank/DDBJ databases">
        <authorList>
            <person name="De Guttry C."/>
            <person name="Zahm M."/>
            <person name="Klopp C."/>
            <person name="Cabau C."/>
            <person name="Louis A."/>
            <person name="Berthelot C."/>
            <person name="Parey E."/>
            <person name="Roest Crollius H."/>
            <person name="Montfort J."/>
            <person name="Robinson-Rechavi M."/>
            <person name="Bucao C."/>
            <person name="Bouchez O."/>
            <person name="Gislard M."/>
            <person name="Lluch J."/>
            <person name="Milhes M."/>
            <person name="Lampietro C."/>
            <person name="Lopez Roques C."/>
            <person name="Donnadieu C."/>
            <person name="Braasch I."/>
            <person name="Desvignes T."/>
            <person name="Postlethwait J."/>
            <person name="Bobe J."/>
            <person name="Wedekind C."/>
            <person name="Guiguen Y."/>
        </authorList>
    </citation>
    <scope>NUCLEOTIDE SEQUENCE [LARGE SCALE GENOMIC DNA]</scope>
    <source>
        <strain evidence="1">Cs_M1</strain>
        <tissue evidence="1">Blood</tissue>
    </source>
</reference>
<evidence type="ECO:0000313" key="1">
    <source>
        <dbReference type="EMBL" id="KAK6307542.1"/>
    </source>
</evidence>
<name>A0AAN8LFI3_9TELE</name>
<dbReference type="Proteomes" id="UP001356427">
    <property type="component" value="Unassembled WGS sequence"/>
</dbReference>
<protein>
    <submittedName>
        <fullName evidence="1">Uncharacterized protein</fullName>
    </submittedName>
</protein>
<gene>
    <name evidence="1" type="ORF">J4Q44_G00226900</name>
</gene>